<sequence>MSARAAAGGDRAGAVPTDGRCFAYVFPCRWEDHCKIGFSNDPLARINALHPRWFEFFDLERGTLVEAESTRDARDLELELRGGLGEHNAPAPLAIATGAGGHTEWFRGAEAAVEARVAALHGRGYRVHPLEGWLRAALLDRADRLHEWTLAQLSVDELENRAGPTFAQRRVRDALDACVALHIPVEARLPPAVRDWFFRVDGR</sequence>
<evidence type="ECO:0000313" key="2">
    <source>
        <dbReference type="EMBL" id="KAF1692853.1"/>
    </source>
</evidence>
<evidence type="ECO:0000259" key="1">
    <source>
        <dbReference type="SMART" id="SM00974"/>
    </source>
</evidence>
<evidence type="ECO:0000313" key="3">
    <source>
        <dbReference type="Proteomes" id="UP000788419"/>
    </source>
</evidence>
<protein>
    <recommendedName>
        <fullName evidence="1">Bacteriophage T5 Orf172 DNA-binding domain-containing protein</fullName>
    </recommendedName>
</protein>
<proteinExistence type="predicted"/>
<dbReference type="SMART" id="SM00974">
    <property type="entry name" value="T5orf172"/>
    <property type="match status" value="1"/>
</dbReference>
<dbReference type="Proteomes" id="UP000788419">
    <property type="component" value="Unassembled WGS sequence"/>
</dbReference>
<dbReference type="EMBL" id="PDWN01000014">
    <property type="protein sequence ID" value="KAF1692853.1"/>
    <property type="molecule type" value="Genomic_DNA"/>
</dbReference>
<gene>
    <name evidence="2" type="ORF">CSC65_13625</name>
</gene>
<accession>A0ABQ6Z5D2</accession>
<name>A0ABQ6Z5D2_9GAMM</name>
<reference evidence="2 3" key="1">
    <citation type="submission" date="2017-10" db="EMBL/GenBank/DDBJ databases">
        <title>Whole genome sequencing of members of genus Pseudoxanthomonas.</title>
        <authorList>
            <person name="Kumar S."/>
            <person name="Bansal K."/>
            <person name="Kaur A."/>
            <person name="Patil P."/>
            <person name="Sharma S."/>
            <person name="Patil P.B."/>
        </authorList>
    </citation>
    <scope>NUCLEOTIDE SEQUENCE [LARGE SCALE GENOMIC DNA]</scope>
    <source>
        <strain evidence="2 3">DSM 17801</strain>
    </source>
</reference>
<dbReference type="Pfam" id="PF13455">
    <property type="entry name" value="MUG113"/>
    <property type="match status" value="1"/>
</dbReference>
<dbReference type="InterPro" id="IPR018306">
    <property type="entry name" value="Phage_T5_Orf172_DNA-bd"/>
</dbReference>
<comment type="caution">
    <text evidence="2">The sequence shown here is derived from an EMBL/GenBank/DDBJ whole genome shotgun (WGS) entry which is preliminary data.</text>
</comment>
<feature type="domain" description="Bacteriophage T5 Orf172 DNA-binding" evidence="1">
    <location>
        <begin position="28"/>
        <end position="120"/>
    </location>
</feature>
<dbReference type="RefSeq" id="WP_162411148.1">
    <property type="nucleotide sequence ID" value="NZ_PDWN01000014.1"/>
</dbReference>
<keyword evidence="3" id="KW-1185">Reference proteome</keyword>
<organism evidence="2 3">
    <name type="scientific">Pseudoxanthomonas daejeonensis</name>
    <dbReference type="NCBI Taxonomy" id="266062"/>
    <lineage>
        <taxon>Bacteria</taxon>
        <taxon>Pseudomonadati</taxon>
        <taxon>Pseudomonadota</taxon>
        <taxon>Gammaproteobacteria</taxon>
        <taxon>Lysobacterales</taxon>
        <taxon>Lysobacteraceae</taxon>
        <taxon>Pseudoxanthomonas</taxon>
    </lineage>
</organism>